<keyword evidence="2" id="KW-1185">Reference proteome</keyword>
<proteinExistence type="predicted"/>
<dbReference type="Proteomes" id="UP000741863">
    <property type="component" value="Unassembled WGS sequence"/>
</dbReference>
<gene>
    <name evidence="1" type="ORF">JOD17_002953</name>
</gene>
<sequence length="85" mass="10297">MSKEQKLKEVLERRRQWGKTRDSDFVWLTQNLNKATVFEDKEKAIEEFKYHEKMILEMFGEGAVCNFGYTNIMKHFEFVEVEISR</sequence>
<accession>A0ABS2PEZ6</accession>
<dbReference type="EMBL" id="JAFBEC010000008">
    <property type="protein sequence ID" value="MBM7633857.1"/>
    <property type="molecule type" value="Genomic_DNA"/>
</dbReference>
<evidence type="ECO:0000313" key="2">
    <source>
        <dbReference type="Proteomes" id="UP000741863"/>
    </source>
</evidence>
<protein>
    <submittedName>
        <fullName evidence="1">Uncharacterized protein</fullName>
    </submittedName>
</protein>
<reference evidence="1 2" key="1">
    <citation type="submission" date="2021-01" db="EMBL/GenBank/DDBJ databases">
        <title>Genomic Encyclopedia of Type Strains, Phase IV (KMG-IV): sequencing the most valuable type-strain genomes for metagenomic binning, comparative biology and taxonomic classification.</title>
        <authorList>
            <person name="Goeker M."/>
        </authorList>
    </citation>
    <scope>NUCLEOTIDE SEQUENCE [LARGE SCALE GENOMIC DNA]</scope>
    <source>
        <strain evidence="1 2">DSM 25540</strain>
    </source>
</reference>
<dbReference type="RefSeq" id="WP_204698584.1">
    <property type="nucleotide sequence ID" value="NZ_JAFBEC010000008.1"/>
</dbReference>
<evidence type="ECO:0000313" key="1">
    <source>
        <dbReference type="EMBL" id="MBM7633857.1"/>
    </source>
</evidence>
<comment type="caution">
    <text evidence="1">The sequence shown here is derived from an EMBL/GenBank/DDBJ whole genome shotgun (WGS) entry which is preliminary data.</text>
</comment>
<organism evidence="1 2">
    <name type="scientific">Geomicrobium sediminis</name>
    <dbReference type="NCBI Taxonomy" id="1347788"/>
    <lineage>
        <taxon>Bacteria</taxon>
        <taxon>Bacillati</taxon>
        <taxon>Bacillota</taxon>
        <taxon>Bacilli</taxon>
        <taxon>Bacillales</taxon>
        <taxon>Geomicrobium</taxon>
    </lineage>
</organism>
<name>A0ABS2PEZ6_9BACL</name>